<dbReference type="AlphaFoldDB" id="A0A2R6AR53"/>
<dbReference type="PANTHER" id="PTHR35092:SF1">
    <property type="entry name" value="CHLORINASE MJ1651"/>
    <property type="match status" value="1"/>
</dbReference>
<dbReference type="Pfam" id="PF01887">
    <property type="entry name" value="SAM_HAT_N"/>
    <property type="match status" value="1"/>
</dbReference>
<dbReference type="InterPro" id="IPR046469">
    <property type="entry name" value="SAM_HAT_N"/>
</dbReference>
<reference evidence="5 6" key="1">
    <citation type="submission" date="2017-04" db="EMBL/GenBank/DDBJ databases">
        <title>Novel microbial lineages endemic to geothermal iron-oxide mats fill important gaps in the evolutionary history of Archaea.</title>
        <authorList>
            <person name="Jay Z.J."/>
            <person name="Beam J.P."/>
            <person name="Dlakic M."/>
            <person name="Rusch D.B."/>
            <person name="Kozubal M.A."/>
            <person name="Inskeep W.P."/>
        </authorList>
    </citation>
    <scope>NUCLEOTIDE SEQUENCE [LARGE SCALE GENOMIC DNA]</scope>
    <source>
        <strain evidence="5">OSP_D</strain>
    </source>
</reference>
<dbReference type="SUPFAM" id="SSF101852">
    <property type="entry name" value="Bacterial fluorinating enzyme, C-terminal domain"/>
    <property type="match status" value="1"/>
</dbReference>
<evidence type="ECO:0000256" key="2">
    <source>
        <dbReference type="ARBA" id="ARBA00024035"/>
    </source>
</evidence>
<feature type="domain" description="S-adenosyl-l-methionine hydroxide adenosyltransferase N-terminal" evidence="3">
    <location>
        <begin position="8"/>
        <end position="147"/>
    </location>
</feature>
<dbReference type="EMBL" id="NEXE01000111">
    <property type="protein sequence ID" value="PSN88838.1"/>
    <property type="molecule type" value="Genomic_DNA"/>
</dbReference>
<dbReference type="PANTHER" id="PTHR35092">
    <property type="entry name" value="CHLORINASE MJ1651"/>
    <property type="match status" value="1"/>
</dbReference>
<evidence type="ECO:0000313" key="6">
    <source>
        <dbReference type="Proteomes" id="UP000240322"/>
    </source>
</evidence>
<comment type="caution">
    <text evidence="5">The sequence shown here is derived from an EMBL/GenBank/DDBJ whole genome shotgun (WGS) entry which is preliminary data.</text>
</comment>
<dbReference type="Gene3D" id="2.40.30.90">
    <property type="entry name" value="Bacterial fluorinating enzyme like"/>
    <property type="match status" value="1"/>
</dbReference>
<dbReference type="InterPro" id="IPR023227">
    <property type="entry name" value="SAM_OH_AdoTrfase_C_sf"/>
</dbReference>
<dbReference type="InterPro" id="IPR023228">
    <property type="entry name" value="SAM_OH_AdoTrfase_N_sf"/>
</dbReference>
<dbReference type="SUPFAM" id="SSF102522">
    <property type="entry name" value="Bacterial fluorinating enzyme, N-terminal domain"/>
    <property type="match status" value="1"/>
</dbReference>
<organism evidence="5 6">
    <name type="scientific">Candidatus Marsarchaeota G2 archaeon OSP_D</name>
    <dbReference type="NCBI Taxonomy" id="1978157"/>
    <lineage>
        <taxon>Archaea</taxon>
        <taxon>Candidatus Marsarchaeota</taxon>
        <taxon>Candidatus Marsarchaeota group 2</taxon>
    </lineage>
</organism>
<proteinExistence type="inferred from homology"/>
<dbReference type="Pfam" id="PF20257">
    <property type="entry name" value="SAM_HAT_C"/>
    <property type="match status" value="1"/>
</dbReference>
<keyword evidence="1" id="KW-0949">S-adenosyl-L-methionine</keyword>
<evidence type="ECO:0000259" key="4">
    <source>
        <dbReference type="Pfam" id="PF20257"/>
    </source>
</evidence>
<dbReference type="Gene3D" id="3.40.50.10790">
    <property type="entry name" value="S-adenosyl-l-methionine hydroxide adenosyltransferase, N-terminal"/>
    <property type="match status" value="1"/>
</dbReference>
<accession>A0A2R6AR53</accession>
<gene>
    <name evidence="5" type="ORF">B9Q03_08990</name>
</gene>
<dbReference type="Proteomes" id="UP000240322">
    <property type="component" value="Unassembled WGS sequence"/>
</dbReference>
<dbReference type="PIRSF" id="PIRSF006779">
    <property type="entry name" value="UCP006779"/>
    <property type="match status" value="1"/>
</dbReference>
<dbReference type="InterPro" id="IPR002747">
    <property type="entry name" value="SAM_OH_AdoTrfase"/>
</dbReference>
<name>A0A2R6AR53_9ARCH</name>
<dbReference type="InterPro" id="IPR046470">
    <property type="entry name" value="SAM_HAT_C"/>
</dbReference>
<sequence>MGVEFTKIAFTSDFGYRDHYVAVVKATILSRVTRSVTFVDVTHDVGRQNVLRAAYAVGVSGKYLGEDTVHLVVVDPTVGTDRRIVVFKPRDHCVFVAPDNGVLTLAYEWFRGEVYYAKPPSTPVSHTFHARDVFAPLVAEIVEGRLRENVEPASLDAVVKLNYPAYKLRGDRVHGCVFYTDVFGDVITNIPNGSLDAPSYKLTTRRGEFVVSQAPNYSAGLAQQLLLIEGSEGYYEVAVNKGSASSVLGVTEGDEVVLIDTH</sequence>
<protein>
    <recommendedName>
        <fullName evidence="7">SAM-dependent chlorinase/fluorinase</fullName>
    </recommendedName>
</protein>
<evidence type="ECO:0000256" key="1">
    <source>
        <dbReference type="ARBA" id="ARBA00022691"/>
    </source>
</evidence>
<comment type="similarity">
    <text evidence="2">Belongs to the SAM hydrolase / SAM-dependent halogenase family.</text>
</comment>
<feature type="domain" description="S-adenosyl-l-methionine hydroxide adenosyltransferase C-terminal" evidence="4">
    <location>
        <begin position="175"/>
        <end position="256"/>
    </location>
</feature>
<evidence type="ECO:0000259" key="3">
    <source>
        <dbReference type="Pfam" id="PF01887"/>
    </source>
</evidence>
<evidence type="ECO:0000313" key="5">
    <source>
        <dbReference type="EMBL" id="PSN88838.1"/>
    </source>
</evidence>
<evidence type="ECO:0008006" key="7">
    <source>
        <dbReference type="Google" id="ProtNLM"/>
    </source>
</evidence>